<gene>
    <name evidence="1" type="ORF">LTR37_018787</name>
</gene>
<reference evidence="1" key="1">
    <citation type="submission" date="2023-07" db="EMBL/GenBank/DDBJ databases">
        <title>Black Yeasts Isolated from many extreme environments.</title>
        <authorList>
            <person name="Coleine C."/>
            <person name="Stajich J.E."/>
            <person name="Selbmann L."/>
        </authorList>
    </citation>
    <scope>NUCLEOTIDE SEQUENCE</scope>
    <source>
        <strain evidence="1">CCFEE 5714</strain>
    </source>
</reference>
<evidence type="ECO:0000313" key="1">
    <source>
        <dbReference type="EMBL" id="KAK3691199.1"/>
    </source>
</evidence>
<sequence>MDKLPIEGKLCCPISPCVAYGFRRQTDVNDHLREVHRVPLLRPIGGQPKKTHKTQRKQWRTWLRAVGFPVNTPLFAEPEYNICDSDGSDGEGEGTEDGQEEKEDNKEEANVKQATKIKAEKKEIRGAADDEIDQGASKEGSDENEADPEKARDGPGYEVEQ</sequence>
<protein>
    <submittedName>
        <fullName evidence="1">Uncharacterized protein</fullName>
    </submittedName>
</protein>
<organism evidence="1 2">
    <name type="scientific">Vermiconidia calcicola</name>
    <dbReference type="NCBI Taxonomy" id="1690605"/>
    <lineage>
        <taxon>Eukaryota</taxon>
        <taxon>Fungi</taxon>
        <taxon>Dikarya</taxon>
        <taxon>Ascomycota</taxon>
        <taxon>Pezizomycotina</taxon>
        <taxon>Dothideomycetes</taxon>
        <taxon>Dothideomycetidae</taxon>
        <taxon>Mycosphaerellales</taxon>
        <taxon>Extremaceae</taxon>
        <taxon>Vermiconidia</taxon>
    </lineage>
</organism>
<evidence type="ECO:0000313" key="2">
    <source>
        <dbReference type="Proteomes" id="UP001281147"/>
    </source>
</evidence>
<accession>A0ACC3MG35</accession>
<proteinExistence type="predicted"/>
<dbReference type="Proteomes" id="UP001281147">
    <property type="component" value="Unassembled WGS sequence"/>
</dbReference>
<name>A0ACC3MG35_9PEZI</name>
<comment type="caution">
    <text evidence="1">The sequence shown here is derived from an EMBL/GenBank/DDBJ whole genome shotgun (WGS) entry which is preliminary data.</text>
</comment>
<keyword evidence="2" id="KW-1185">Reference proteome</keyword>
<dbReference type="EMBL" id="JAUTXU010000272">
    <property type="protein sequence ID" value="KAK3691199.1"/>
    <property type="molecule type" value="Genomic_DNA"/>
</dbReference>